<dbReference type="RefSeq" id="WP_028499328.1">
    <property type="nucleotide sequence ID" value="NZ_CAURZP010000012.1"/>
</dbReference>
<keyword evidence="9" id="KW-1185">Reference proteome</keyword>
<evidence type="ECO:0000256" key="3">
    <source>
        <dbReference type="ARBA" id="ARBA00022833"/>
    </source>
</evidence>
<dbReference type="KEGG" id="maer:DAI18_16440"/>
<accession>A0A2S0PDJ8</accession>
<comment type="cofactor">
    <cofactor evidence="7">
        <name>Zn(2+)</name>
        <dbReference type="ChEBI" id="CHEBI:29105"/>
    </cofactor>
    <text evidence="7">Binds 1 zinc ion per subunit.</text>
</comment>
<feature type="binding site" evidence="7">
    <location>
        <position position="99"/>
    </location>
    <ligand>
        <name>Zn(2+)</name>
        <dbReference type="ChEBI" id="CHEBI:29105"/>
    </ligand>
</feature>
<name>A0A2S0PDJ8_9NEIS</name>
<comment type="similarity">
    <text evidence="1">Belongs to the Fur family.</text>
</comment>
<dbReference type="AlphaFoldDB" id="A0A2S0PDJ8"/>
<feature type="binding site" evidence="7">
    <location>
        <position position="139"/>
    </location>
    <ligand>
        <name>Zn(2+)</name>
        <dbReference type="ChEBI" id="CHEBI:29105"/>
    </ligand>
</feature>
<feature type="binding site" evidence="7">
    <location>
        <position position="102"/>
    </location>
    <ligand>
        <name>Zn(2+)</name>
        <dbReference type="ChEBI" id="CHEBI:29105"/>
    </ligand>
</feature>
<dbReference type="SUPFAM" id="SSF46785">
    <property type="entry name" value="Winged helix' DNA-binding domain"/>
    <property type="match status" value="1"/>
</dbReference>
<dbReference type="Proteomes" id="UP000244173">
    <property type="component" value="Chromosome"/>
</dbReference>
<dbReference type="GO" id="GO:0003700">
    <property type="term" value="F:DNA-binding transcription factor activity"/>
    <property type="evidence" value="ECO:0007669"/>
    <property type="project" value="InterPro"/>
</dbReference>
<dbReference type="Gene3D" id="1.10.10.10">
    <property type="entry name" value="Winged helix-like DNA-binding domain superfamily/Winged helix DNA-binding domain"/>
    <property type="match status" value="1"/>
</dbReference>
<dbReference type="PANTHER" id="PTHR33202">
    <property type="entry name" value="ZINC UPTAKE REGULATION PROTEIN"/>
    <property type="match status" value="1"/>
</dbReference>
<keyword evidence="7" id="KW-0479">Metal-binding</keyword>
<dbReference type="GO" id="GO:1900376">
    <property type="term" value="P:regulation of secondary metabolite biosynthetic process"/>
    <property type="evidence" value="ECO:0007669"/>
    <property type="project" value="TreeGrafter"/>
</dbReference>
<dbReference type="GO" id="GO:0045892">
    <property type="term" value="P:negative regulation of DNA-templated transcription"/>
    <property type="evidence" value="ECO:0007669"/>
    <property type="project" value="TreeGrafter"/>
</dbReference>
<feature type="binding site" evidence="7">
    <location>
        <position position="142"/>
    </location>
    <ligand>
        <name>Zn(2+)</name>
        <dbReference type="ChEBI" id="CHEBI:29105"/>
    </ligand>
</feature>
<dbReference type="Pfam" id="PF01475">
    <property type="entry name" value="FUR"/>
    <property type="match status" value="1"/>
</dbReference>
<keyword evidence="2" id="KW-0678">Repressor</keyword>
<sequence>MPHPDFLLAADRHCVAHGARLTDTRRRVLELALAREGVVKAYDLLADLQTERGQVAPPTVYRALEFLVDQGLLHRVEALNGYIVCHHFDCPHESLLLVCEACGGVTELDGSPALVALRAAASEAGFAPRRDDVMLSGRCRECRA</sequence>
<dbReference type="InterPro" id="IPR043135">
    <property type="entry name" value="Fur_C"/>
</dbReference>
<evidence type="ECO:0000256" key="6">
    <source>
        <dbReference type="ARBA" id="ARBA00023163"/>
    </source>
</evidence>
<keyword evidence="5" id="KW-0238">DNA-binding</keyword>
<dbReference type="EMBL" id="CP028519">
    <property type="protein sequence ID" value="AVY95460.1"/>
    <property type="molecule type" value="Genomic_DNA"/>
</dbReference>
<evidence type="ECO:0000313" key="8">
    <source>
        <dbReference type="EMBL" id="AVY95460.1"/>
    </source>
</evidence>
<dbReference type="InterPro" id="IPR036390">
    <property type="entry name" value="WH_DNA-bd_sf"/>
</dbReference>
<evidence type="ECO:0000256" key="1">
    <source>
        <dbReference type="ARBA" id="ARBA00007957"/>
    </source>
</evidence>
<dbReference type="InterPro" id="IPR002481">
    <property type="entry name" value="FUR"/>
</dbReference>
<gene>
    <name evidence="8" type="ORF">DAI18_16440</name>
</gene>
<evidence type="ECO:0000256" key="7">
    <source>
        <dbReference type="PIRSR" id="PIRSR602481-1"/>
    </source>
</evidence>
<dbReference type="Gene3D" id="3.30.1490.190">
    <property type="match status" value="1"/>
</dbReference>
<evidence type="ECO:0000256" key="5">
    <source>
        <dbReference type="ARBA" id="ARBA00023125"/>
    </source>
</evidence>
<dbReference type="GO" id="GO:0000976">
    <property type="term" value="F:transcription cis-regulatory region binding"/>
    <property type="evidence" value="ECO:0007669"/>
    <property type="project" value="TreeGrafter"/>
</dbReference>
<dbReference type="OrthoDB" id="9801127at2"/>
<dbReference type="STRING" id="1122240.GCA_000620105_02278"/>
<reference evidence="8 9" key="1">
    <citation type="submission" date="2018-04" db="EMBL/GenBank/DDBJ databases">
        <title>Denitrifier Microvirgula.</title>
        <authorList>
            <person name="Anderson E."/>
            <person name="Jang J."/>
            <person name="Ishii S."/>
        </authorList>
    </citation>
    <scope>NUCLEOTIDE SEQUENCE [LARGE SCALE GENOMIC DNA]</scope>
    <source>
        <strain evidence="8 9">BE2.4</strain>
    </source>
</reference>
<keyword evidence="6" id="KW-0804">Transcription</keyword>
<organism evidence="8 9">
    <name type="scientific">Microvirgula aerodenitrificans</name>
    <dbReference type="NCBI Taxonomy" id="57480"/>
    <lineage>
        <taxon>Bacteria</taxon>
        <taxon>Pseudomonadati</taxon>
        <taxon>Pseudomonadota</taxon>
        <taxon>Betaproteobacteria</taxon>
        <taxon>Neisseriales</taxon>
        <taxon>Aquaspirillaceae</taxon>
        <taxon>Microvirgula</taxon>
    </lineage>
</organism>
<dbReference type="InterPro" id="IPR036388">
    <property type="entry name" value="WH-like_DNA-bd_sf"/>
</dbReference>
<evidence type="ECO:0000256" key="2">
    <source>
        <dbReference type="ARBA" id="ARBA00022491"/>
    </source>
</evidence>
<proteinExistence type="inferred from homology"/>
<keyword evidence="3 7" id="KW-0862">Zinc</keyword>
<dbReference type="GO" id="GO:0005829">
    <property type="term" value="C:cytosol"/>
    <property type="evidence" value="ECO:0007669"/>
    <property type="project" value="TreeGrafter"/>
</dbReference>
<evidence type="ECO:0000256" key="4">
    <source>
        <dbReference type="ARBA" id="ARBA00023015"/>
    </source>
</evidence>
<evidence type="ECO:0000313" key="9">
    <source>
        <dbReference type="Proteomes" id="UP000244173"/>
    </source>
</evidence>
<dbReference type="PANTHER" id="PTHR33202:SF6">
    <property type="entry name" value="ZINC UPTAKE REGULATION PROTEIN"/>
    <property type="match status" value="1"/>
</dbReference>
<dbReference type="GO" id="GO:0008270">
    <property type="term" value="F:zinc ion binding"/>
    <property type="evidence" value="ECO:0007669"/>
    <property type="project" value="TreeGrafter"/>
</dbReference>
<protein>
    <submittedName>
        <fullName evidence="8">Transcriptional repressor</fullName>
    </submittedName>
</protein>
<keyword evidence="4" id="KW-0805">Transcription regulation</keyword>